<dbReference type="EMBL" id="JBFXLQ010000014">
    <property type="protein sequence ID" value="KAL2868311.1"/>
    <property type="molecule type" value="Genomic_DNA"/>
</dbReference>
<evidence type="ECO:0000256" key="2">
    <source>
        <dbReference type="SAM" id="SignalP"/>
    </source>
</evidence>
<keyword evidence="2" id="KW-0732">Signal</keyword>
<dbReference type="Proteomes" id="UP001610432">
    <property type="component" value="Unassembled WGS sequence"/>
</dbReference>
<feature type="signal peptide" evidence="2">
    <location>
        <begin position="1"/>
        <end position="18"/>
    </location>
</feature>
<feature type="compositionally biased region" description="Basic and acidic residues" evidence="1">
    <location>
        <begin position="71"/>
        <end position="83"/>
    </location>
</feature>
<proteinExistence type="predicted"/>
<feature type="region of interest" description="Disordered" evidence="1">
    <location>
        <begin position="34"/>
        <end position="83"/>
    </location>
</feature>
<accession>A0ABR4LUT3</accession>
<evidence type="ECO:0000313" key="3">
    <source>
        <dbReference type="EMBL" id="KAL2868311.1"/>
    </source>
</evidence>
<evidence type="ECO:0000313" key="4">
    <source>
        <dbReference type="Proteomes" id="UP001610432"/>
    </source>
</evidence>
<protein>
    <recommendedName>
        <fullName evidence="5">Secreted protein</fullName>
    </recommendedName>
</protein>
<organism evidence="3 4">
    <name type="scientific">Aspergillus lucknowensis</name>
    <dbReference type="NCBI Taxonomy" id="176173"/>
    <lineage>
        <taxon>Eukaryota</taxon>
        <taxon>Fungi</taxon>
        <taxon>Dikarya</taxon>
        <taxon>Ascomycota</taxon>
        <taxon>Pezizomycotina</taxon>
        <taxon>Eurotiomycetes</taxon>
        <taxon>Eurotiomycetidae</taxon>
        <taxon>Eurotiales</taxon>
        <taxon>Aspergillaceae</taxon>
        <taxon>Aspergillus</taxon>
        <taxon>Aspergillus subgen. Nidulantes</taxon>
    </lineage>
</organism>
<dbReference type="GeneID" id="98150202"/>
<reference evidence="3 4" key="1">
    <citation type="submission" date="2024-07" db="EMBL/GenBank/DDBJ databases">
        <title>Section-level genome sequencing and comparative genomics of Aspergillus sections Usti and Cavernicolus.</title>
        <authorList>
            <consortium name="Lawrence Berkeley National Laboratory"/>
            <person name="Nybo J.L."/>
            <person name="Vesth T.C."/>
            <person name="Theobald S."/>
            <person name="Frisvad J.C."/>
            <person name="Larsen T.O."/>
            <person name="Kjaerboelling I."/>
            <person name="Rothschild-Mancinelli K."/>
            <person name="Lyhne E.K."/>
            <person name="Kogle M.E."/>
            <person name="Barry K."/>
            <person name="Clum A."/>
            <person name="Na H."/>
            <person name="Ledsgaard L."/>
            <person name="Lin J."/>
            <person name="Lipzen A."/>
            <person name="Kuo A."/>
            <person name="Riley R."/>
            <person name="Mondo S."/>
            <person name="Labutti K."/>
            <person name="Haridas S."/>
            <person name="Pangalinan J."/>
            <person name="Salamov A.A."/>
            <person name="Simmons B.A."/>
            <person name="Magnuson J.K."/>
            <person name="Chen J."/>
            <person name="Drula E."/>
            <person name="Henrissat B."/>
            <person name="Wiebenga A."/>
            <person name="Lubbers R.J."/>
            <person name="Gomes A.C."/>
            <person name="Macurrencykelacurrency M.R."/>
            <person name="Stajich J."/>
            <person name="Grigoriev I.V."/>
            <person name="Mortensen U.H."/>
            <person name="De Vries R.P."/>
            <person name="Baker S.E."/>
            <person name="Andersen M.R."/>
        </authorList>
    </citation>
    <scope>NUCLEOTIDE SEQUENCE [LARGE SCALE GENOMIC DNA]</scope>
    <source>
        <strain evidence="3 4">CBS 449.75</strain>
    </source>
</reference>
<name>A0ABR4LUT3_9EURO</name>
<keyword evidence="4" id="KW-1185">Reference proteome</keyword>
<comment type="caution">
    <text evidence="3">The sequence shown here is derived from an EMBL/GenBank/DDBJ whole genome shotgun (WGS) entry which is preliminary data.</text>
</comment>
<sequence>MAERRATALLIILHQALGLLSRARDRPRYRVKDLHSEGAISQRHNNKISTPKPQLLRGEDERKDHYRKREKTLSKGTDHSKDQ</sequence>
<gene>
    <name evidence="3" type="ORF">BJX67DRAFT_53422</name>
</gene>
<evidence type="ECO:0008006" key="5">
    <source>
        <dbReference type="Google" id="ProtNLM"/>
    </source>
</evidence>
<dbReference type="RefSeq" id="XP_070887290.1">
    <property type="nucleotide sequence ID" value="XM_071035130.1"/>
</dbReference>
<evidence type="ECO:0000256" key="1">
    <source>
        <dbReference type="SAM" id="MobiDB-lite"/>
    </source>
</evidence>
<feature type="chain" id="PRO_5045910230" description="Secreted protein" evidence="2">
    <location>
        <begin position="19"/>
        <end position="83"/>
    </location>
</feature>